<evidence type="ECO:0000256" key="6">
    <source>
        <dbReference type="RuleBase" id="RU003915"/>
    </source>
</evidence>
<feature type="domain" description="PPIase FKBP-type" evidence="8">
    <location>
        <begin position="59"/>
        <end position="155"/>
    </location>
</feature>
<dbReference type="SUPFAM" id="SSF54534">
    <property type="entry name" value="FKBP-like"/>
    <property type="match status" value="1"/>
</dbReference>
<gene>
    <name evidence="9" type="ORF">AAEO60_02045</name>
</gene>
<dbReference type="PANTHER" id="PTHR43811:SF19">
    <property type="entry name" value="39 KDA FK506-BINDING NUCLEAR PROTEIN"/>
    <property type="match status" value="1"/>
</dbReference>
<evidence type="ECO:0000256" key="4">
    <source>
        <dbReference type="ARBA" id="ARBA00023235"/>
    </source>
</evidence>
<organism evidence="9 10">
    <name type="scientific">Aurantiacibacter gilvus</name>
    <dbReference type="NCBI Taxonomy" id="3139141"/>
    <lineage>
        <taxon>Bacteria</taxon>
        <taxon>Pseudomonadati</taxon>
        <taxon>Pseudomonadota</taxon>
        <taxon>Alphaproteobacteria</taxon>
        <taxon>Sphingomonadales</taxon>
        <taxon>Erythrobacteraceae</taxon>
        <taxon>Aurantiacibacter</taxon>
    </lineage>
</organism>
<evidence type="ECO:0000313" key="9">
    <source>
        <dbReference type="EMBL" id="MEL1249445.1"/>
    </source>
</evidence>
<dbReference type="InterPro" id="IPR001179">
    <property type="entry name" value="PPIase_FKBP_dom"/>
</dbReference>
<keyword evidence="3 5" id="KW-0697">Rotamase</keyword>
<evidence type="ECO:0000259" key="8">
    <source>
        <dbReference type="PROSITE" id="PS50059"/>
    </source>
</evidence>
<dbReference type="PROSITE" id="PS50059">
    <property type="entry name" value="FKBP_PPIASE"/>
    <property type="match status" value="1"/>
</dbReference>
<evidence type="ECO:0000256" key="5">
    <source>
        <dbReference type="PROSITE-ProRule" id="PRU00277"/>
    </source>
</evidence>
<dbReference type="GO" id="GO:0003755">
    <property type="term" value="F:peptidyl-prolyl cis-trans isomerase activity"/>
    <property type="evidence" value="ECO:0007669"/>
    <property type="project" value="UniProtKB-EC"/>
</dbReference>
<dbReference type="Gene3D" id="3.10.50.40">
    <property type="match status" value="1"/>
</dbReference>
<dbReference type="InterPro" id="IPR046357">
    <property type="entry name" value="PPIase_dom_sf"/>
</dbReference>
<keyword evidence="10" id="KW-1185">Reference proteome</keyword>
<dbReference type="RefSeq" id="WP_341671982.1">
    <property type="nucleotide sequence ID" value="NZ_JBBYHV010000001.1"/>
</dbReference>
<accession>A0ABU9IB49</accession>
<evidence type="ECO:0000256" key="3">
    <source>
        <dbReference type="ARBA" id="ARBA00023110"/>
    </source>
</evidence>
<comment type="caution">
    <text evidence="9">The sequence shown here is derived from an EMBL/GenBank/DDBJ whole genome shotgun (WGS) entry which is preliminary data.</text>
</comment>
<feature type="transmembrane region" description="Helical" evidence="7">
    <location>
        <begin position="20"/>
        <end position="39"/>
    </location>
</feature>
<keyword evidence="7" id="KW-0812">Transmembrane</keyword>
<name>A0ABU9IB49_9SPHN</name>
<reference evidence="9 10" key="1">
    <citation type="submission" date="2024-04" db="EMBL/GenBank/DDBJ databases">
        <title>Aurantiacibacter sp. DGU6 16S ribosomal RNA gene Genome sequencing and assembly.</title>
        <authorList>
            <person name="Park S."/>
        </authorList>
    </citation>
    <scope>NUCLEOTIDE SEQUENCE [LARGE SCALE GENOMIC DNA]</scope>
    <source>
        <strain evidence="9 10">DGU6</strain>
    </source>
</reference>
<sequence>MTEVTRVPLQPIAKGSLVKLWLGVLAVVVLAAAIAWWAMPKGLSVDTVVAGEGPAPTAESVVFMDYVGTLEDGTEFDRSPPIQPFPEELGVPQGYPMDLAQMVPGFTEGMLQTREGGIYEIYIPSDQAYGDDPQPGSPIPPGADLTFEVTVYKVLTQEEFEELGMRVQMYMMQQQMEAQAATEGAAPTEGVAPTE</sequence>
<dbReference type="EMBL" id="JBBYHV010000001">
    <property type="protein sequence ID" value="MEL1249445.1"/>
    <property type="molecule type" value="Genomic_DNA"/>
</dbReference>
<comment type="similarity">
    <text evidence="2 6">Belongs to the FKBP-type PPIase family.</text>
</comment>
<keyword evidence="7" id="KW-1133">Transmembrane helix</keyword>
<protein>
    <recommendedName>
        <fullName evidence="6">Peptidyl-prolyl cis-trans isomerase</fullName>
        <ecNumber evidence="6">5.2.1.8</ecNumber>
    </recommendedName>
</protein>
<evidence type="ECO:0000313" key="10">
    <source>
        <dbReference type="Proteomes" id="UP001497045"/>
    </source>
</evidence>
<dbReference type="PANTHER" id="PTHR43811">
    <property type="entry name" value="FKBP-TYPE PEPTIDYL-PROLYL CIS-TRANS ISOMERASE FKPA"/>
    <property type="match status" value="1"/>
</dbReference>
<dbReference type="Proteomes" id="UP001497045">
    <property type="component" value="Unassembled WGS sequence"/>
</dbReference>
<dbReference type="Pfam" id="PF00254">
    <property type="entry name" value="FKBP_C"/>
    <property type="match status" value="1"/>
</dbReference>
<keyword evidence="7" id="KW-0472">Membrane</keyword>
<evidence type="ECO:0000256" key="1">
    <source>
        <dbReference type="ARBA" id="ARBA00000971"/>
    </source>
</evidence>
<keyword evidence="4 5" id="KW-0413">Isomerase</keyword>
<proteinExistence type="inferred from homology"/>
<comment type="catalytic activity">
    <reaction evidence="1 5 6">
        <text>[protein]-peptidylproline (omega=180) = [protein]-peptidylproline (omega=0)</text>
        <dbReference type="Rhea" id="RHEA:16237"/>
        <dbReference type="Rhea" id="RHEA-COMP:10747"/>
        <dbReference type="Rhea" id="RHEA-COMP:10748"/>
        <dbReference type="ChEBI" id="CHEBI:83833"/>
        <dbReference type="ChEBI" id="CHEBI:83834"/>
        <dbReference type="EC" id="5.2.1.8"/>
    </reaction>
</comment>
<evidence type="ECO:0000256" key="2">
    <source>
        <dbReference type="ARBA" id="ARBA00006577"/>
    </source>
</evidence>
<dbReference type="EC" id="5.2.1.8" evidence="6"/>
<evidence type="ECO:0000256" key="7">
    <source>
        <dbReference type="SAM" id="Phobius"/>
    </source>
</evidence>